<dbReference type="InterPro" id="IPR011249">
    <property type="entry name" value="Metalloenz_LuxS/M16"/>
</dbReference>
<sequence length="453" mass="48335">MPLIVARLGLALLGLLLIVPASYAAKIEQVVSPGGIKAWLVEDHAVPVIALNFAFGGGAAQDPAGKPGVANMLSALLDEGAGNLDSEAFQARLDALSLSFNFDAGRDQFYGSVKTLAENRDEAFAMLALSLQSPRFDKEPVERIRAQIESRVKRSSTDPDTVAMLAMCASAYPNHPYGQPVDGTEASVAAISVDDLKAYRDRIFARDNLKIAIVGAIDAKTAGALIDKTFGPLAARAERTPVPDVAPKMANLDIDMPNPQTIIRFGGPGIPRHDPDFMTAYVVNHILGGGTFSSRLYEEVREKRGLAYTISSTLVPLESSSAFAGGTATRADRADETVGIIKSEVARLAKDGPTAEELAKAKSYLIGSYALRFDSSMKIARQILGIQIDGLPIDYVEKRNAIIANVTLDDARRVAKRFLANGTDMIVRVGPVPKSGPEEAVQAEATVPLVKHL</sequence>
<dbReference type="EMBL" id="JAUSVO010000007">
    <property type="protein sequence ID" value="MDQ0439997.1"/>
    <property type="molecule type" value="Genomic_DNA"/>
</dbReference>
<evidence type="ECO:0000259" key="1">
    <source>
        <dbReference type="Pfam" id="PF00675"/>
    </source>
</evidence>
<dbReference type="Pfam" id="PF00675">
    <property type="entry name" value="Peptidase_M16"/>
    <property type="match status" value="1"/>
</dbReference>
<dbReference type="RefSeq" id="WP_266350884.1">
    <property type="nucleotide sequence ID" value="NZ_JAPKNG010000007.1"/>
</dbReference>
<dbReference type="SUPFAM" id="SSF63411">
    <property type="entry name" value="LuxS/MPP-like metallohydrolase"/>
    <property type="match status" value="2"/>
</dbReference>
<proteinExistence type="predicted"/>
<dbReference type="EC" id="3.4.24.-" evidence="3"/>
<reference evidence="3 4" key="1">
    <citation type="submission" date="2023-07" db="EMBL/GenBank/DDBJ databases">
        <title>Genomic Encyclopedia of Type Strains, Phase IV (KMG-IV): sequencing the most valuable type-strain genomes for metagenomic binning, comparative biology and taxonomic classification.</title>
        <authorList>
            <person name="Goeker M."/>
        </authorList>
    </citation>
    <scope>NUCLEOTIDE SEQUENCE [LARGE SCALE GENOMIC DNA]</scope>
    <source>
        <strain evidence="3 4">B6-8</strain>
    </source>
</reference>
<gene>
    <name evidence="3" type="ORF">QO014_004410</name>
</gene>
<dbReference type="PANTHER" id="PTHR11851">
    <property type="entry name" value="METALLOPROTEASE"/>
    <property type="match status" value="1"/>
</dbReference>
<keyword evidence="3" id="KW-0378">Hydrolase</keyword>
<dbReference type="InterPro" id="IPR050361">
    <property type="entry name" value="MPP/UQCRC_Complex"/>
</dbReference>
<dbReference type="Pfam" id="PF05193">
    <property type="entry name" value="Peptidase_M16_C"/>
    <property type="match status" value="1"/>
</dbReference>
<evidence type="ECO:0000259" key="2">
    <source>
        <dbReference type="Pfam" id="PF05193"/>
    </source>
</evidence>
<feature type="domain" description="Peptidase M16 C-terminal" evidence="2">
    <location>
        <begin position="191"/>
        <end position="364"/>
    </location>
</feature>
<evidence type="ECO:0000313" key="4">
    <source>
        <dbReference type="Proteomes" id="UP001241603"/>
    </source>
</evidence>
<dbReference type="InterPro" id="IPR011765">
    <property type="entry name" value="Pept_M16_N"/>
</dbReference>
<dbReference type="Gene3D" id="3.30.830.10">
    <property type="entry name" value="Metalloenzyme, LuxS/M16 peptidase-like"/>
    <property type="match status" value="2"/>
</dbReference>
<comment type="caution">
    <text evidence="3">The sequence shown here is derived from an EMBL/GenBank/DDBJ whole genome shotgun (WGS) entry which is preliminary data.</text>
</comment>
<name>A0ABU0HCF8_9HYPH</name>
<dbReference type="GO" id="GO:0008233">
    <property type="term" value="F:peptidase activity"/>
    <property type="evidence" value="ECO:0007669"/>
    <property type="project" value="UniProtKB-KW"/>
</dbReference>
<keyword evidence="3" id="KW-0645">Protease</keyword>
<dbReference type="PANTHER" id="PTHR11851:SF224">
    <property type="entry name" value="PROCESSING PROTEASE"/>
    <property type="match status" value="1"/>
</dbReference>
<dbReference type="GO" id="GO:0006508">
    <property type="term" value="P:proteolysis"/>
    <property type="evidence" value="ECO:0007669"/>
    <property type="project" value="UniProtKB-KW"/>
</dbReference>
<dbReference type="InterPro" id="IPR007863">
    <property type="entry name" value="Peptidase_M16_C"/>
</dbReference>
<evidence type="ECO:0000313" key="3">
    <source>
        <dbReference type="EMBL" id="MDQ0439997.1"/>
    </source>
</evidence>
<accession>A0ABU0HCF8</accession>
<organism evidence="3 4">
    <name type="scientific">Kaistia dalseonensis</name>
    <dbReference type="NCBI Taxonomy" id="410840"/>
    <lineage>
        <taxon>Bacteria</taxon>
        <taxon>Pseudomonadati</taxon>
        <taxon>Pseudomonadota</taxon>
        <taxon>Alphaproteobacteria</taxon>
        <taxon>Hyphomicrobiales</taxon>
        <taxon>Kaistiaceae</taxon>
        <taxon>Kaistia</taxon>
    </lineage>
</organism>
<keyword evidence="4" id="KW-1185">Reference proteome</keyword>
<feature type="domain" description="Peptidase M16 N-terminal" evidence="1">
    <location>
        <begin position="47"/>
        <end position="184"/>
    </location>
</feature>
<dbReference type="Proteomes" id="UP001241603">
    <property type="component" value="Unassembled WGS sequence"/>
</dbReference>
<protein>
    <submittedName>
        <fullName evidence="3">Zinc protease</fullName>
        <ecNumber evidence="3">3.4.24.-</ecNumber>
    </submittedName>
</protein>